<sequence length="271" mass="30110">MTSQQQDLVFFSDNSIVSDHSLVSGNSSLHIISHLEGTNPSWLVSSILENCLVGTANLVNRELNRKIINRSQVTFASFIHSKAFWVPLSRKQGVDLDSNPNFQFVDCFSDLFTKQIPNPANAKPQVSKVFGTICKAIENQKSEKKVVVVECPELLLAATDLSSNDLVQHLRKVASLCNTLFVVINTESPLTNFTGALPDDPVFRISDFYVKLHHMSSLNISVQPLSTGRAKDITGCLTVARGSQPANPVTRVVEKEYMFHIAKESVKLYYR</sequence>
<comment type="similarity">
    <text evidence="2">Belongs to the ELP6 family.</text>
</comment>
<dbReference type="Proteomes" id="UP000182334">
    <property type="component" value="Chromosome II"/>
</dbReference>
<comment type="pathway">
    <text evidence="1">tRNA modification; 5-methoxycarbonylmethyl-2-thiouridine-tRNA biosynthesis.</text>
</comment>
<organism evidence="3 4">
    <name type="scientific">Sungouiella intermedia</name>
    <dbReference type="NCBI Taxonomy" id="45354"/>
    <lineage>
        <taxon>Eukaryota</taxon>
        <taxon>Fungi</taxon>
        <taxon>Dikarya</taxon>
        <taxon>Ascomycota</taxon>
        <taxon>Saccharomycotina</taxon>
        <taxon>Pichiomycetes</taxon>
        <taxon>Metschnikowiaceae</taxon>
        <taxon>Sungouiella</taxon>
    </lineage>
</organism>
<dbReference type="UniPathway" id="UPA00988"/>
<dbReference type="AlphaFoldDB" id="A0A1L0BCM3"/>
<accession>A0A1L0BCM3</accession>
<dbReference type="OrthoDB" id="9995306at2759"/>
<reference evidence="3 4" key="1">
    <citation type="submission" date="2016-10" db="EMBL/GenBank/DDBJ databases">
        <authorList>
            <person name="de Groot N.N."/>
        </authorList>
    </citation>
    <scope>NUCLEOTIDE SEQUENCE [LARGE SCALE GENOMIC DNA]</scope>
    <source>
        <strain evidence="3 4">CBS 141442</strain>
    </source>
</reference>
<dbReference type="EMBL" id="LT635757">
    <property type="protein sequence ID" value="SGZ48800.1"/>
    <property type="molecule type" value="Genomic_DNA"/>
</dbReference>
<evidence type="ECO:0000313" key="4">
    <source>
        <dbReference type="Proteomes" id="UP000182334"/>
    </source>
</evidence>
<gene>
    <name evidence="3" type="ORF">SAMEA4029010_CIC11G00000000996</name>
</gene>
<evidence type="ECO:0000256" key="1">
    <source>
        <dbReference type="ARBA" id="ARBA00005043"/>
    </source>
</evidence>
<proteinExistence type="inferred from homology"/>
<protein>
    <submittedName>
        <fullName evidence="3">CIC11C00000000996</fullName>
    </submittedName>
</protein>
<dbReference type="InterPro" id="IPR018627">
    <property type="entry name" value="ELP6"/>
</dbReference>
<dbReference type="Gene3D" id="3.40.50.300">
    <property type="entry name" value="P-loop containing nucleotide triphosphate hydrolases"/>
    <property type="match status" value="1"/>
</dbReference>
<dbReference type="GO" id="GO:0002098">
    <property type="term" value="P:tRNA wobble uridine modification"/>
    <property type="evidence" value="ECO:0007669"/>
    <property type="project" value="InterPro"/>
</dbReference>
<keyword evidence="4" id="KW-1185">Reference proteome</keyword>
<dbReference type="PANTHER" id="PTHR16184">
    <property type="entry name" value="ELONGATOR COMPLEX PROTEIN 6"/>
    <property type="match status" value="1"/>
</dbReference>
<name>A0A1L0BCM3_9ASCO</name>
<evidence type="ECO:0000256" key="2">
    <source>
        <dbReference type="ARBA" id="ARBA00008837"/>
    </source>
</evidence>
<dbReference type="InterPro" id="IPR027417">
    <property type="entry name" value="P-loop_NTPase"/>
</dbReference>
<dbReference type="GO" id="GO:0033588">
    <property type="term" value="C:elongator holoenzyme complex"/>
    <property type="evidence" value="ECO:0007669"/>
    <property type="project" value="InterPro"/>
</dbReference>
<dbReference type="PANTHER" id="PTHR16184:SF6">
    <property type="entry name" value="ELONGATOR COMPLEX PROTEIN 6"/>
    <property type="match status" value="1"/>
</dbReference>
<evidence type="ECO:0000313" key="3">
    <source>
        <dbReference type="EMBL" id="SGZ48800.1"/>
    </source>
</evidence>
<dbReference type="CDD" id="cd19495">
    <property type="entry name" value="Elp6"/>
    <property type="match status" value="1"/>
</dbReference>